<dbReference type="STRING" id="261654.GA0070611_4170"/>
<name>A0A1A8ZXV1_9ACTN</name>
<dbReference type="AlphaFoldDB" id="A0A1A8ZXV1"/>
<evidence type="ECO:0000313" key="1">
    <source>
        <dbReference type="EMBL" id="SBT48755.1"/>
    </source>
</evidence>
<proteinExistence type="predicted"/>
<protein>
    <submittedName>
        <fullName evidence="1">Uncharacterized protein</fullName>
    </submittedName>
</protein>
<sequence>MSDRRERLRRAQIELRPEELDRVLQGDFPLATPADPLADFLVQLEIATVEETPLYEVPNGSVDLVRPPVRHGPWPAGSCAAVLARWHRAGWLGLYLPDHPAQWDIAPADWCDRLVDGDTLTAPDAEELLAHPERWRLRHADGHVAPYQTEAGRTASWEQWRDEVRDLARRLPLD</sequence>
<accession>A0A1A8ZXV1</accession>
<dbReference type="PATRIC" id="fig|261654.4.peg.4240"/>
<dbReference type="Proteomes" id="UP000199385">
    <property type="component" value="Chromosome I"/>
</dbReference>
<organism evidence="1 2">
    <name type="scientific">Micromonospora auratinigra</name>
    <dbReference type="NCBI Taxonomy" id="261654"/>
    <lineage>
        <taxon>Bacteria</taxon>
        <taxon>Bacillati</taxon>
        <taxon>Actinomycetota</taxon>
        <taxon>Actinomycetes</taxon>
        <taxon>Micromonosporales</taxon>
        <taxon>Micromonosporaceae</taxon>
        <taxon>Micromonospora</taxon>
    </lineage>
</organism>
<gene>
    <name evidence="1" type="ORF">GA0070611_4170</name>
</gene>
<keyword evidence="2" id="KW-1185">Reference proteome</keyword>
<dbReference type="EMBL" id="LT594323">
    <property type="protein sequence ID" value="SBT48755.1"/>
    <property type="molecule type" value="Genomic_DNA"/>
</dbReference>
<dbReference type="RefSeq" id="WP_091666822.1">
    <property type="nucleotide sequence ID" value="NZ_LT594323.1"/>
</dbReference>
<dbReference type="OrthoDB" id="5197351at2"/>
<evidence type="ECO:0000313" key="2">
    <source>
        <dbReference type="Proteomes" id="UP000199385"/>
    </source>
</evidence>
<reference evidence="2" key="1">
    <citation type="submission" date="2016-06" db="EMBL/GenBank/DDBJ databases">
        <authorList>
            <person name="Varghese N."/>
            <person name="Submissions Spin"/>
        </authorList>
    </citation>
    <scope>NUCLEOTIDE SEQUENCE [LARGE SCALE GENOMIC DNA]</scope>
    <source>
        <strain evidence="2">DSM 44815</strain>
    </source>
</reference>